<keyword evidence="1" id="KW-1133">Transmembrane helix</keyword>
<reference evidence="2" key="1">
    <citation type="thesis" date="2020" institute="ProQuest LLC" country="789 East Eisenhower Parkway, Ann Arbor, MI, USA">
        <title>Comparative Genomics and Chromosome Evolution.</title>
        <authorList>
            <person name="Mudd A.B."/>
        </authorList>
    </citation>
    <scope>NUCLEOTIDE SEQUENCE</scope>
    <source>
        <strain evidence="2">1538</strain>
        <tissue evidence="2">Blood</tissue>
    </source>
</reference>
<gene>
    <name evidence="2" type="ORF">GDO54_018509</name>
</gene>
<dbReference type="EMBL" id="DYDO01000243">
    <property type="protein sequence ID" value="DBA13604.1"/>
    <property type="molecule type" value="Genomic_DNA"/>
</dbReference>
<organism evidence="2 3">
    <name type="scientific">Pyxicephalus adspersus</name>
    <name type="common">African bullfrog</name>
    <dbReference type="NCBI Taxonomy" id="30357"/>
    <lineage>
        <taxon>Eukaryota</taxon>
        <taxon>Metazoa</taxon>
        <taxon>Chordata</taxon>
        <taxon>Craniata</taxon>
        <taxon>Vertebrata</taxon>
        <taxon>Euteleostomi</taxon>
        <taxon>Amphibia</taxon>
        <taxon>Batrachia</taxon>
        <taxon>Anura</taxon>
        <taxon>Neobatrachia</taxon>
        <taxon>Ranoidea</taxon>
        <taxon>Pyxicephalidae</taxon>
        <taxon>Pyxicephalinae</taxon>
        <taxon>Pyxicephalus</taxon>
    </lineage>
</organism>
<dbReference type="Proteomes" id="UP001181693">
    <property type="component" value="Unassembled WGS sequence"/>
</dbReference>
<protein>
    <submittedName>
        <fullName evidence="2">Uncharacterized protein</fullName>
    </submittedName>
</protein>
<proteinExistence type="predicted"/>
<feature type="transmembrane region" description="Helical" evidence="1">
    <location>
        <begin position="44"/>
        <end position="65"/>
    </location>
</feature>
<comment type="caution">
    <text evidence="2">The sequence shown here is derived from an EMBL/GenBank/DDBJ whole genome shotgun (WGS) entry which is preliminary data.</text>
</comment>
<sequence length="82" mass="9199">MTHFVPANLPTGKLFICFLSIYTFRHNKTILQAKKIFIIKFPKLQKIFIPPVSFVCYLSSFSALLSPSMSSAFDTSGSVECC</sequence>
<dbReference type="AlphaFoldDB" id="A0AAV2ZDH8"/>
<keyword evidence="1" id="KW-0812">Transmembrane</keyword>
<name>A0AAV2ZDH8_PYXAD</name>
<accession>A0AAV2ZDH8</accession>
<evidence type="ECO:0000256" key="1">
    <source>
        <dbReference type="SAM" id="Phobius"/>
    </source>
</evidence>
<evidence type="ECO:0000313" key="3">
    <source>
        <dbReference type="Proteomes" id="UP001181693"/>
    </source>
</evidence>
<keyword evidence="3" id="KW-1185">Reference proteome</keyword>
<feature type="transmembrane region" description="Helical" evidence="1">
    <location>
        <begin position="6"/>
        <end position="24"/>
    </location>
</feature>
<keyword evidence="1" id="KW-0472">Membrane</keyword>
<evidence type="ECO:0000313" key="2">
    <source>
        <dbReference type="EMBL" id="DBA13604.1"/>
    </source>
</evidence>